<dbReference type="EMBL" id="FZQP02001666">
    <property type="protein sequence ID" value="VVC93477.1"/>
    <property type="molecule type" value="Genomic_DNA"/>
</dbReference>
<evidence type="ECO:0000256" key="1">
    <source>
        <dbReference type="ARBA" id="ARBA00004127"/>
    </source>
</evidence>
<dbReference type="SUPFAM" id="SSF52540">
    <property type="entry name" value="P-loop containing nucleoside triphosphate hydrolases"/>
    <property type="match status" value="1"/>
</dbReference>
<dbReference type="Proteomes" id="UP000324832">
    <property type="component" value="Unassembled WGS sequence"/>
</dbReference>
<gene>
    <name evidence="9" type="ORF">LSINAPIS_LOCUS5654</name>
    <name evidence="10" type="ORF">LSINAPIS_LOCUS7122</name>
</gene>
<keyword evidence="4" id="KW-0547">Nucleotide-binding</keyword>
<evidence type="ECO:0000259" key="8">
    <source>
        <dbReference type="Pfam" id="PF00005"/>
    </source>
</evidence>
<dbReference type="GO" id="GO:0012505">
    <property type="term" value="C:endomembrane system"/>
    <property type="evidence" value="ECO:0007669"/>
    <property type="project" value="UniProtKB-SubCell"/>
</dbReference>
<dbReference type="GO" id="GO:0016020">
    <property type="term" value="C:membrane"/>
    <property type="evidence" value="ECO:0007669"/>
    <property type="project" value="InterPro"/>
</dbReference>
<dbReference type="GO" id="GO:0042626">
    <property type="term" value="F:ATPase-coupled transmembrane transporter activity"/>
    <property type="evidence" value="ECO:0007669"/>
    <property type="project" value="TreeGrafter"/>
</dbReference>
<dbReference type="InterPro" id="IPR050173">
    <property type="entry name" value="ABC_transporter_C-like"/>
</dbReference>
<evidence type="ECO:0000256" key="6">
    <source>
        <dbReference type="ARBA" id="ARBA00022989"/>
    </source>
</evidence>
<keyword evidence="6" id="KW-1133">Transmembrane helix</keyword>
<evidence type="ECO:0000256" key="7">
    <source>
        <dbReference type="ARBA" id="ARBA00023136"/>
    </source>
</evidence>
<accession>A0A5E4QDP5</accession>
<comment type="subcellular location">
    <subcellularLocation>
        <location evidence="1">Endomembrane system</location>
        <topology evidence="1">Multi-pass membrane protein</topology>
    </subcellularLocation>
</comment>
<keyword evidence="3" id="KW-0677">Repeat</keyword>
<name>A0A5E4QDP5_9NEOP</name>
<dbReference type="GO" id="GO:0016887">
    <property type="term" value="F:ATP hydrolysis activity"/>
    <property type="evidence" value="ECO:0007669"/>
    <property type="project" value="InterPro"/>
</dbReference>
<evidence type="ECO:0000256" key="2">
    <source>
        <dbReference type="ARBA" id="ARBA00022692"/>
    </source>
</evidence>
<feature type="domain" description="ABC transporter" evidence="8">
    <location>
        <begin position="95"/>
        <end position="137"/>
    </location>
</feature>
<dbReference type="EMBL" id="FZQP02002299">
    <property type="protein sequence ID" value="VVC95401.1"/>
    <property type="molecule type" value="Genomic_DNA"/>
</dbReference>
<dbReference type="InterPro" id="IPR027417">
    <property type="entry name" value="P-loop_NTPase"/>
</dbReference>
<protein>
    <recommendedName>
        <fullName evidence="8">ABC transporter domain-containing protein</fullName>
    </recommendedName>
</protein>
<dbReference type="Gene3D" id="3.40.50.300">
    <property type="entry name" value="P-loop containing nucleotide triphosphate hydrolases"/>
    <property type="match status" value="1"/>
</dbReference>
<dbReference type="InterPro" id="IPR003439">
    <property type="entry name" value="ABC_transporter-like_ATP-bd"/>
</dbReference>
<sequence>MSFGCFVLVNDTEVLDSKRAFVALSLFNILRFPLSMLPNVISNVVQTSVGITRLNKFLNSEELDLDSIEHDPKEPSPLVIENGFFSWGDASEPILKNINLQVPKGHMVAVVGAVGSGKSSLLSALLGEMNKISGRVNTYG</sequence>
<reference evidence="10 11" key="1">
    <citation type="submission" date="2017-07" db="EMBL/GenBank/DDBJ databases">
        <authorList>
            <person name="Talla V."/>
            <person name="Backstrom N."/>
        </authorList>
    </citation>
    <scope>NUCLEOTIDE SEQUENCE [LARGE SCALE GENOMIC DNA]</scope>
</reference>
<evidence type="ECO:0000313" key="11">
    <source>
        <dbReference type="Proteomes" id="UP000324832"/>
    </source>
</evidence>
<keyword evidence="5" id="KW-0067">ATP-binding</keyword>
<dbReference type="Gene3D" id="1.20.1560.10">
    <property type="entry name" value="ABC transporter type 1, transmembrane domain"/>
    <property type="match status" value="1"/>
</dbReference>
<dbReference type="AlphaFoldDB" id="A0A5E4QDP5"/>
<keyword evidence="11" id="KW-1185">Reference proteome</keyword>
<evidence type="ECO:0000313" key="9">
    <source>
        <dbReference type="EMBL" id="VVC93477.1"/>
    </source>
</evidence>
<evidence type="ECO:0000256" key="5">
    <source>
        <dbReference type="ARBA" id="ARBA00022840"/>
    </source>
</evidence>
<evidence type="ECO:0000256" key="4">
    <source>
        <dbReference type="ARBA" id="ARBA00022741"/>
    </source>
</evidence>
<evidence type="ECO:0000256" key="3">
    <source>
        <dbReference type="ARBA" id="ARBA00022737"/>
    </source>
</evidence>
<dbReference type="PANTHER" id="PTHR24223:SF443">
    <property type="entry name" value="MULTIDRUG-RESISTANCE LIKE PROTEIN 1, ISOFORM I"/>
    <property type="match status" value="1"/>
</dbReference>
<organism evidence="10 11">
    <name type="scientific">Leptidea sinapis</name>
    <dbReference type="NCBI Taxonomy" id="189913"/>
    <lineage>
        <taxon>Eukaryota</taxon>
        <taxon>Metazoa</taxon>
        <taxon>Ecdysozoa</taxon>
        <taxon>Arthropoda</taxon>
        <taxon>Hexapoda</taxon>
        <taxon>Insecta</taxon>
        <taxon>Pterygota</taxon>
        <taxon>Neoptera</taxon>
        <taxon>Endopterygota</taxon>
        <taxon>Lepidoptera</taxon>
        <taxon>Glossata</taxon>
        <taxon>Ditrysia</taxon>
        <taxon>Papilionoidea</taxon>
        <taxon>Pieridae</taxon>
        <taxon>Dismorphiinae</taxon>
        <taxon>Leptidea</taxon>
    </lineage>
</organism>
<keyword evidence="7" id="KW-0472">Membrane</keyword>
<dbReference type="PANTHER" id="PTHR24223">
    <property type="entry name" value="ATP-BINDING CASSETTE SUB-FAMILY C"/>
    <property type="match status" value="1"/>
</dbReference>
<dbReference type="InterPro" id="IPR036640">
    <property type="entry name" value="ABC1_TM_sf"/>
</dbReference>
<keyword evidence="2" id="KW-0812">Transmembrane</keyword>
<proteinExistence type="predicted"/>
<dbReference type="GO" id="GO:0005524">
    <property type="term" value="F:ATP binding"/>
    <property type="evidence" value="ECO:0007669"/>
    <property type="project" value="UniProtKB-KW"/>
</dbReference>
<evidence type="ECO:0000313" key="10">
    <source>
        <dbReference type="EMBL" id="VVC95401.1"/>
    </source>
</evidence>
<dbReference type="Pfam" id="PF00005">
    <property type="entry name" value="ABC_tran"/>
    <property type="match status" value="1"/>
</dbReference>
<feature type="non-terminal residue" evidence="10">
    <location>
        <position position="140"/>
    </location>
</feature>